<feature type="disulfide bond" evidence="17">
    <location>
        <begin position="384"/>
        <end position="466"/>
    </location>
</feature>
<dbReference type="InParanoid" id="A0A6P7Z499"/>
<feature type="binding site" evidence="16 18">
    <location>
        <position position="416"/>
    </location>
    <ligand>
        <name>Zn(2+)</name>
        <dbReference type="ChEBI" id="CHEBI:29105"/>
        <note>catalytic</note>
    </ligand>
</feature>
<keyword evidence="10 16" id="KW-0862">Zinc</keyword>
<dbReference type="FunFam" id="2.60.120.830:FF:000001">
    <property type="entry name" value="A disintegrin and metalloproteinase with thrombospondin motifs 1"/>
    <property type="match status" value="1"/>
</dbReference>
<dbReference type="OrthoDB" id="5948003at2759"/>
<name>A0A6P7Z499_9AMPH</name>
<evidence type="ECO:0000256" key="3">
    <source>
        <dbReference type="ARBA" id="ARBA00022530"/>
    </source>
</evidence>
<keyword evidence="16" id="KW-0106">Calcium</keyword>
<dbReference type="InterPro" id="IPR013273">
    <property type="entry name" value="ADAMTS/ADAMTS-like"/>
</dbReference>
<dbReference type="FunFam" id="2.20.100.10:FF:000006">
    <property type="entry name" value="A disintegrin and metalloproteinase with thrombospondin motifs 1"/>
    <property type="match status" value="1"/>
</dbReference>
<feature type="disulfide bond" evidence="17">
    <location>
        <begin position="493"/>
        <end position="515"/>
    </location>
</feature>
<dbReference type="FunFam" id="2.20.100.10:FF:000005">
    <property type="entry name" value="ADAM metallopeptidase with thrombospondin type 1 motif 9"/>
    <property type="match status" value="8"/>
</dbReference>
<dbReference type="InterPro" id="IPR024079">
    <property type="entry name" value="MetalloPept_cat_dom_sf"/>
</dbReference>
<dbReference type="Proteomes" id="UP000515156">
    <property type="component" value="Chromosome 10"/>
</dbReference>
<sequence length="1918" mass="215887">MRGCCCLTGLLWHLSVLLLCTAREVRFHPKQEALLRRLSSYEIVFPARVNEWGETFPASQHYRRRKRSPEGPPQPRRAHYHLSAYGQRFQLSLNADARFIAPSYTILHLGAAGGTGDRQSPELQHCFYSGHVNAQPAHTAVLSLCGGLMGTFKAHDGEYFVQPLMKVDGGDHDDEHYKPHLVYRHEVNETAPPRKSRQSCAISERWSMKKSVLLPENSSGLNEDLGALHNAILQRHPSKQASSGNKSRYIHSRRKRFLSYPRYVEIMVTADAKMVHHHGHNLEHYVLTLMSIVAAIYKDPSIGNLINIMIVKLVAVHNEQEGPSISFNAAATLHNFCVWQQMQNILDDTHPFHHDTAVLMTREDICRVQDKCDTLGLAELGTMCDPYRSCSISEENGLSTAFTIAHELGHVFNMPHDDSFKCKEAGFKHQFHVMAPTLYYNTNPWTWSKCSQKYITEFLDTGYGECLLDKPSESVYRLAFQLPGVLYDVNKQCELMFGLGSQVCPYLKQCKRLWCTSTEGVHKGCRTQHMPLADGTECGSSMHCRHGLCIKKEMELRPVDGEWSQWGPYGACTRTCGGGIKSTSRDCNQPEPKNGGKYCVGRRMKFRSCNTEPCPKGRKDFRDEQCSNFDGKHFNFNGLPPNVHWLPKYSGVLMKDRCKLFCRVAGTTSYYQLKDRVTDGTPCGPETNDLCVQGLCRQAGCDHVLNSKARRDKCGVCEGDNSSCKTISGTFNSAQYGYNLVVKIPAGATNIDVHQHSYSGRPEDDNYLALADSKGNFVLNGNFVVSMFKREINIHGTIFEYSGSDYSVEWINCTDRLEEDLVLQVLCVGNLHNPDVRYSFNIPVESRSGQFSWDPNGPRQHCSKMCQGVRRQKVICVRKSDHLIVSDQRCEHLPRPSIQAEHCNTQCELRWHVIGKSECSSQCGQGHQTLDIRCMKYSSLKILSEPVNDKYCGDKPKPPRRESCHGNCQVASWQYSAWSQCSRSCGGGVRSREAYCTNNFGHRLADEQCNKHQDVVTESCNELSCPEWTTSEWSECHVTCGKGTRHRQVTCQLNSDKLGDNFCDSTTKPELVSSCELQECASWQVGPWGSCAVTCGHGYQMRTVRCVSEPYSTIVDDRKCNAASRPKDSQDCELSSCSEATTVISTSVPIIQRGRLTQWRYGSWTPCSVSCGKGNRARYVSCRDAQGAAVDESFCSHLSRPAEIANCFVDCGEWQVGEWSPCPVSCGNGRVTRQVFCINYQQQLDESSCDPEGRPSKDQECKMPPCPHTLHQVPRKHDDSAYIPQPENPPIHKSYNPPHNGDQWHLPWVRGSHWRTGPWGSCSSTCAGGFQRRAVVCQGEEGKHGYCDETAKPSESRHCDSGPCPQWNYGSWGECTQSCGGGIKTRLVICQLANGQRLSEENCEILEKPPSMMQCNTYACPWSVSWHRSQWKTCSVTCGKGVKYRDVYCVNKDQDQLEEENCRHLPKPRTHKICRADRCPSWKASKWTECSVTCGTGFQQRIVFCRLRGQGRVHEEMCNFAIRPDDKKYCWMPDCVQYQWLADNWQDCSVACGQGESRRKVKCVDSNKMHVNESYCDPARKPSPTKQCKNVPCRYIIFTGDSSKCLGDCEPRYYHKVTYCKELKSTQKQYSSGLRTLSYSKCPVMAPSYSQKCAERGCIEAATWKVGKWSSKCSATCGVGIIERRVECMTENDVPSVLCLSRLKPEAMKTCRAEECKTFTSCKDIHAKKGIRKDGEYLLKIRGKALKVYCSGMQSSNPKEYITLPKGETENFSEVFGYRLRNPYECPFNGSRQLDCECRNDYLAAGHTIFSKIRLDIITMQIKSTDLLFTQTAFGKAVPFATAGDCYSAARCPQGQFSINLAGTGLRMSSVAKWITQGNYATINIHRSQDGTKIYGRCGGYCGKCVPHTGIGLQVQFL</sequence>
<dbReference type="CDD" id="cd04273">
    <property type="entry name" value="ZnMc_ADAMTS_like"/>
    <property type="match status" value="1"/>
</dbReference>
<dbReference type="GO" id="GO:0008270">
    <property type="term" value="F:zinc ion binding"/>
    <property type="evidence" value="ECO:0007669"/>
    <property type="project" value="InterPro"/>
</dbReference>
<evidence type="ECO:0000259" key="22">
    <source>
        <dbReference type="PROSITE" id="PS51046"/>
    </source>
</evidence>
<evidence type="ECO:0000256" key="18">
    <source>
        <dbReference type="PROSITE-ProRule" id="PRU00276"/>
    </source>
</evidence>
<dbReference type="GeneID" id="115478307"/>
<feature type="signal peptide" evidence="20">
    <location>
        <begin position="1"/>
        <end position="22"/>
    </location>
</feature>
<dbReference type="GO" id="GO:0004222">
    <property type="term" value="F:metalloendopeptidase activity"/>
    <property type="evidence" value="ECO:0007669"/>
    <property type="project" value="InterPro"/>
</dbReference>
<dbReference type="CTD" id="80070"/>
<evidence type="ECO:0000256" key="12">
    <source>
        <dbReference type="ARBA" id="ARBA00023145"/>
    </source>
</evidence>
<evidence type="ECO:0000256" key="4">
    <source>
        <dbReference type="ARBA" id="ARBA00022670"/>
    </source>
</evidence>
<dbReference type="PROSITE" id="PS50092">
    <property type="entry name" value="TSP1"/>
    <property type="match status" value="13"/>
</dbReference>
<dbReference type="FunCoup" id="A0A6P7Z499">
    <property type="interactions" value="45"/>
</dbReference>
<protein>
    <submittedName>
        <fullName evidence="24">A disintegrin and metalloproteinase with thrombospondin motifs 20</fullName>
    </submittedName>
</protein>
<feature type="disulfide bond" evidence="17">
    <location>
        <begin position="576"/>
        <end position="614"/>
    </location>
</feature>
<feature type="binding site" evidence="16">
    <location>
        <position position="469"/>
    </location>
    <ligand>
        <name>Ca(2+)</name>
        <dbReference type="ChEBI" id="CHEBI:29108"/>
        <label>1</label>
    </ligand>
</feature>
<feature type="binding site" evidence="16">
    <location>
        <position position="348"/>
    </location>
    <ligand>
        <name>Ca(2+)</name>
        <dbReference type="ChEBI" id="CHEBI:29108"/>
        <label>2</label>
    </ligand>
</feature>
<evidence type="ECO:0000256" key="8">
    <source>
        <dbReference type="ARBA" id="ARBA00022737"/>
    </source>
</evidence>
<dbReference type="PANTHER" id="PTHR13723:SF165">
    <property type="entry name" value="A DISINTEGRIN AND METALLOPROTEINASE WITH THROMBOSPONDIN MOTIFS 20"/>
    <property type="match status" value="1"/>
</dbReference>
<feature type="binding site" evidence="16 18">
    <location>
        <position position="406"/>
    </location>
    <ligand>
        <name>Zn(2+)</name>
        <dbReference type="ChEBI" id="CHEBI:29105"/>
        <note>catalytic</note>
    </ligand>
</feature>
<dbReference type="InterPro" id="IPR050439">
    <property type="entry name" value="ADAMTS_ADAMTS-like"/>
</dbReference>
<organism evidence="23 24">
    <name type="scientific">Microcaecilia unicolor</name>
    <dbReference type="NCBI Taxonomy" id="1415580"/>
    <lineage>
        <taxon>Eukaryota</taxon>
        <taxon>Metazoa</taxon>
        <taxon>Chordata</taxon>
        <taxon>Craniata</taxon>
        <taxon>Vertebrata</taxon>
        <taxon>Euteleostomi</taxon>
        <taxon>Amphibia</taxon>
        <taxon>Gymnophiona</taxon>
        <taxon>Siphonopidae</taxon>
        <taxon>Microcaecilia</taxon>
    </lineage>
</organism>
<dbReference type="InterPro" id="IPR045371">
    <property type="entry name" value="ADAMTS_CR_3"/>
</dbReference>
<feature type="disulfide bond" evidence="17">
    <location>
        <begin position="538"/>
        <end position="549"/>
    </location>
</feature>
<dbReference type="InterPro" id="IPR010294">
    <property type="entry name" value="ADAMTS_spacer1"/>
</dbReference>
<dbReference type="Pfam" id="PF05986">
    <property type="entry name" value="ADAMTS_spacer1"/>
    <property type="match status" value="1"/>
</dbReference>
<evidence type="ECO:0000313" key="23">
    <source>
        <dbReference type="Proteomes" id="UP000515156"/>
    </source>
</evidence>
<evidence type="ECO:0000256" key="6">
    <source>
        <dbReference type="ARBA" id="ARBA00022723"/>
    </source>
</evidence>
<dbReference type="InterPro" id="IPR000884">
    <property type="entry name" value="TSP1_rpt"/>
</dbReference>
<evidence type="ECO:0000313" key="24">
    <source>
        <dbReference type="RefSeq" id="XP_030071471.1"/>
    </source>
</evidence>
<evidence type="ECO:0000256" key="1">
    <source>
        <dbReference type="ARBA" id="ARBA00004498"/>
    </source>
</evidence>
<keyword evidence="12" id="KW-0865">Zymogen</keyword>
<evidence type="ECO:0000256" key="10">
    <source>
        <dbReference type="ARBA" id="ARBA00022833"/>
    </source>
</evidence>
<keyword evidence="4" id="KW-0645">Protease</keyword>
<dbReference type="SUPFAM" id="SSF55486">
    <property type="entry name" value="Metalloproteases ('zincins'), catalytic domain"/>
    <property type="match status" value="1"/>
</dbReference>
<evidence type="ECO:0000256" key="15">
    <source>
        <dbReference type="PIRSR" id="PIRSR613273-1"/>
    </source>
</evidence>
<feature type="disulfide bond" evidence="17">
    <location>
        <begin position="366"/>
        <end position="372"/>
    </location>
</feature>
<dbReference type="FunFam" id="3.40.1620.60:FF:000005">
    <property type="entry name" value="ADAM metallopeptidase with thrombospondin type 1 motif 9"/>
    <property type="match status" value="1"/>
</dbReference>
<feature type="disulfide bond" evidence="17">
    <location>
        <begin position="422"/>
        <end position="450"/>
    </location>
</feature>
<dbReference type="SMART" id="SM00209">
    <property type="entry name" value="TSP1"/>
    <property type="match status" value="12"/>
</dbReference>
<accession>A0A6P7Z499</accession>
<feature type="domain" description="GON" evidence="22">
    <location>
        <begin position="1718"/>
        <end position="1918"/>
    </location>
</feature>
<dbReference type="Gene3D" id="2.20.100.10">
    <property type="entry name" value="Thrombospondin type-1 (TSP1) repeat"/>
    <property type="match status" value="12"/>
</dbReference>
<dbReference type="PROSITE" id="PS51046">
    <property type="entry name" value="GON"/>
    <property type="match status" value="1"/>
</dbReference>
<keyword evidence="23" id="KW-1185">Reference proteome</keyword>
<keyword evidence="11 24" id="KW-0482">Metalloprotease</keyword>
<dbReference type="RefSeq" id="XP_030071471.1">
    <property type="nucleotide sequence ID" value="XM_030215611.1"/>
</dbReference>
<feature type="disulfide bond" evidence="17">
    <location>
        <begin position="504"/>
        <end position="525"/>
    </location>
</feature>
<dbReference type="InterPro" id="IPR012314">
    <property type="entry name" value="Pept_M12B_GON-ADAMTSs"/>
</dbReference>
<feature type="binding site" evidence="16 18">
    <location>
        <position position="410"/>
    </location>
    <ligand>
        <name>Zn(2+)</name>
        <dbReference type="ChEBI" id="CHEBI:29105"/>
        <note>catalytic</note>
    </ligand>
</feature>
<keyword evidence="3" id="KW-0272">Extracellular matrix</keyword>
<comment type="subcellular location">
    <subcellularLocation>
        <location evidence="1">Secreted</location>
        <location evidence="1">Extracellular space</location>
        <location evidence="1">Extracellular matrix</location>
    </subcellularLocation>
</comment>
<dbReference type="GO" id="GO:0006508">
    <property type="term" value="P:proteolysis"/>
    <property type="evidence" value="ECO:0007669"/>
    <property type="project" value="UniProtKB-KW"/>
</dbReference>
<dbReference type="Pfam" id="PF01562">
    <property type="entry name" value="Pep_M12B_propep"/>
    <property type="match status" value="1"/>
</dbReference>
<feature type="region of interest" description="Disordered" evidence="19">
    <location>
        <begin position="1246"/>
        <end position="1283"/>
    </location>
</feature>
<reference evidence="24" key="1">
    <citation type="submission" date="2025-08" db="UniProtKB">
        <authorList>
            <consortium name="RefSeq"/>
        </authorList>
    </citation>
    <scope>IDENTIFICATION</scope>
</reference>
<keyword evidence="14" id="KW-0325">Glycoprotein</keyword>
<feature type="compositionally biased region" description="Basic and acidic residues" evidence="19">
    <location>
        <begin position="1251"/>
        <end position="1261"/>
    </location>
</feature>
<evidence type="ECO:0000259" key="21">
    <source>
        <dbReference type="PROSITE" id="PS50215"/>
    </source>
</evidence>
<comment type="cofactor">
    <cofactor evidence="16">
        <name>Zn(2+)</name>
        <dbReference type="ChEBI" id="CHEBI:29105"/>
    </cofactor>
    <text evidence="16">Binds 1 zinc ion per subunit.</text>
</comment>
<dbReference type="GO" id="GO:0031012">
    <property type="term" value="C:extracellular matrix"/>
    <property type="evidence" value="ECO:0007669"/>
    <property type="project" value="TreeGrafter"/>
</dbReference>
<feature type="disulfide bond" evidence="17">
    <location>
        <begin position="572"/>
        <end position="609"/>
    </location>
</feature>
<evidence type="ECO:0000256" key="20">
    <source>
        <dbReference type="SAM" id="SignalP"/>
    </source>
</evidence>
<evidence type="ECO:0000256" key="16">
    <source>
        <dbReference type="PIRSR" id="PIRSR613273-2"/>
    </source>
</evidence>
<evidence type="ECO:0000256" key="19">
    <source>
        <dbReference type="SAM" id="MobiDB-lite"/>
    </source>
</evidence>
<dbReference type="Pfam" id="PF01421">
    <property type="entry name" value="Reprolysin"/>
    <property type="match status" value="1"/>
</dbReference>
<dbReference type="InterPro" id="IPR036383">
    <property type="entry name" value="TSP1_rpt_sf"/>
</dbReference>
<feature type="active site" evidence="15 18">
    <location>
        <position position="407"/>
    </location>
</feature>
<dbReference type="Gene3D" id="3.40.1620.60">
    <property type="match status" value="2"/>
</dbReference>
<keyword evidence="6 16" id="KW-0479">Metal-binding</keyword>
<dbReference type="GO" id="GO:0030198">
    <property type="term" value="P:extracellular matrix organization"/>
    <property type="evidence" value="ECO:0007669"/>
    <property type="project" value="InterPro"/>
</dbReference>
<feature type="chain" id="PRO_5027665799" evidence="20">
    <location>
        <begin position="23"/>
        <end position="1918"/>
    </location>
</feature>
<dbReference type="InterPro" id="IPR041645">
    <property type="entry name" value="ADAMTS_CR_2"/>
</dbReference>
<dbReference type="InterPro" id="IPR002870">
    <property type="entry name" value="Peptidase_M12B_N"/>
</dbReference>
<feature type="disulfide bond" evidence="17">
    <location>
        <begin position="510"/>
        <end position="544"/>
    </location>
</feature>
<feature type="binding site" evidence="16">
    <location>
        <position position="469"/>
    </location>
    <ligand>
        <name>Ca(2+)</name>
        <dbReference type="ChEBI" id="CHEBI:29108"/>
        <label>2</label>
    </ligand>
</feature>
<feature type="binding site" evidence="16">
    <location>
        <position position="265"/>
    </location>
    <ligand>
        <name>Ca(2+)</name>
        <dbReference type="ChEBI" id="CHEBI:29108"/>
        <label>1</label>
    </ligand>
</feature>
<feature type="binding site" evidence="16">
    <location>
        <position position="348"/>
    </location>
    <ligand>
        <name>Ca(2+)</name>
        <dbReference type="ChEBI" id="CHEBI:29108"/>
        <label>1</label>
    </ligand>
</feature>
<evidence type="ECO:0000256" key="7">
    <source>
        <dbReference type="ARBA" id="ARBA00022729"/>
    </source>
</evidence>
<feature type="domain" description="Peptidase M12B" evidence="21">
    <location>
        <begin position="262"/>
        <end position="471"/>
    </location>
</feature>
<feature type="binding site" evidence="16">
    <location>
        <position position="355"/>
    </location>
    <ligand>
        <name>Ca(2+)</name>
        <dbReference type="ChEBI" id="CHEBI:29108"/>
        <label>1</label>
    </ligand>
</feature>
<evidence type="ECO:0000256" key="5">
    <source>
        <dbReference type="ARBA" id="ARBA00022685"/>
    </source>
</evidence>
<dbReference type="FunFam" id="3.40.390.10:FF:000001">
    <property type="entry name" value="A disintegrin and metalloproteinase with thrombospondin motifs 1"/>
    <property type="match status" value="1"/>
</dbReference>
<evidence type="ECO:0000256" key="11">
    <source>
        <dbReference type="ARBA" id="ARBA00023049"/>
    </source>
</evidence>
<keyword evidence="9" id="KW-0378">Hydrolase</keyword>
<dbReference type="Pfam" id="PF00090">
    <property type="entry name" value="TSP_1"/>
    <property type="match status" value="1"/>
</dbReference>
<evidence type="ECO:0000256" key="14">
    <source>
        <dbReference type="ARBA" id="ARBA00023180"/>
    </source>
</evidence>
<keyword evidence="7 20" id="KW-0732">Signal</keyword>
<dbReference type="PROSITE" id="PS50215">
    <property type="entry name" value="ADAM_MEPRO"/>
    <property type="match status" value="1"/>
</dbReference>
<comment type="caution">
    <text evidence="18">Lacks conserved residue(s) required for the propagation of feature annotation.</text>
</comment>
<gene>
    <name evidence="24" type="primary">ADAMTS20</name>
</gene>
<evidence type="ECO:0000256" key="9">
    <source>
        <dbReference type="ARBA" id="ARBA00022801"/>
    </source>
</evidence>
<feature type="binding site" evidence="16">
    <location>
        <position position="466"/>
    </location>
    <ligand>
        <name>Ca(2+)</name>
        <dbReference type="ChEBI" id="CHEBI:29108"/>
        <label>1</label>
    </ligand>
</feature>
<feature type="disulfide bond" evidence="17">
    <location>
        <begin position="587"/>
        <end position="599"/>
    </location>
</feature>
<evidence type="ECO:0000256" key="13">
    <source>
        <dbReference type="ARBA" id="ARBA00023157"/>
    </source>
</evidence>
<evidence type="ECO:0000256" key="2">
    <source>
        <dbReference type="ARBA" id="ARBA00022525"/>
    </source>
</evidence>
<keyword evidence="2" id="KW-0964">Secreted</keyword>
<feature type="binding site" evidence="16">
    <location>
        <position position="265"/>
    </location>
    <ligand>
        <name>Ca(2+)</name>
        <dbReference type="ChEBI" id="CHEBI:29108"/>
        <label>2</label>
    </ligand>
</feature>
<dbReference type="SUPFAM" id="SSF82895">
    <property type="entry name" value="TSP-1 type 1 repeat"/>
    <property type="match status" value="12"/>
</dbReference>
<dbReference type="FunFam" id="2.20.100.10:FF:000010">
    <property type="entry name" value="ADAM metallopeptidase with thrombospondin type 1 motif 9"/>
    <property type="match status" value="1"/>
</dbReference>
<dbReference type="Pfam" id="PF17771">
    <property type="entry name" value="ADAMTS_CR_2"/>
    <property type="match status" value="1"/>
</dbReference>
<feature type="disulfide bond" evidence="17">
    <location>
        <begin position="337"/>
        <end position="390"/>
    </location>
</feature>
<dbReference type="Gene3D" id="3.40.390.10">
    <property type="entry name" value="Collagenase (Catalytic Domain)"/>
    <property type="match status" value="1"/>
</dbReference>
<dbReference type="KEGG" id="muo:115478307"/>
<dbReference type="Pfam" id="PF08685">
    <property type="entry name" value="GON"/>
    <property type="match status" value="1"/>
</dbReference>
<dbReference type="Gene3D" id="2.60.120.830">
    <property type="match status" value="1"/>
</dbReference>
<keyword evidence="8" id="KW-0677">Repeat</keyword>
<dbReference type="Pfam" id="PF19030">
    <property type="entry name" value="TSP1_ADAMTS"/>
    <property type="match status" value="12"/>
</dbReference>
<proteinExistence type="predicted"/>
<evidence type="ECO:0000256" key="17">
    <source>
        <dbReference type="PIRSR" id="PIRSR613273-3"/>
    </source>
</evidence>
<dbReference type="PRINTS" id="PR01857">
    <property type="entry name" value="ADAMTSFAMILY"/>
</dbReference>
<dbReference type="PANTHER" id="PTHR13723">
    <property type="entry name" value="ADAMTS A DISINTEGRIN AND METALLOPROTEASE WITH THROMBOSPONDIN MOTIFS PROTEASE"/>
    <property type="match status" value="1"/>
</dbReference>
<dbReference type="Pfam" id="PF19236">
    <property type="entry name" value="ADAMTS_CR_3"/>
    <property type="match status" value="1"/>
</dbReference>
<keyword evidence="5" id="KW-0165">Cleavage on pair of basic residues</keyword>
<keyword evidence="13 17" id="KW-1015">Disulfide bond</keyword>
<dbReference type="InterPro" id="IPR001590">
    <property type="entry name" value="Peptidase_M12B"/>
</dbReference>